<reference evidence="3" key="1">
    <citation type="journal article" date="2017" name="BMC Genomics">
        <title>Gapless genome assembly of Colletotrichum higginsianum reveals chromosome structure and association of transposable elements with secondary metabolite gene clusters.</title>
        <authorList>
            <person name="Dallery J.-F."/>
            <person name="Lapalu N."/>
            <person name="Zampounis A."/>
            <person name="Pigne S."/>
            <person name="Luyten I."/>
            <person name="Amselem J."/>
            <person name="Wittenberg A.H.J."/>
            <person name="Zhou S."/>
            <person name="de Queiroz M.V."/>
            <person name="Robin G.P."/>
            <person name="Auger A."/>
            <person name="Hainaut M."/>
            <person name="Henrissat B."/>
            <person name="Kim K.-T."/>
            <person name="Lee Y.-H."/>
            <person name="Lespinet O."/>
            <person name="Schwartz D.C."/>
            <person name="Thon M.R."/>
            <person name="O'Connell R.J."/>
        </authorList>
    </citation>
    <scope>NUCLEOTIDE SEQUENCE [LARGE SCALE GENOMIC DNA]</scope>
    <source>
        <strain evidence="3">IMI 349063</strain>
    </source>
</reference>
<gene>
    <name evidence="2" type="ORF">CH63R_06121</name>
</gene>
<feature type="region of interest" description="Disordered" evidence="1">
    <location>
        <begin position="41"/>
        <end position="90"/>
    </location>
</feature>
<dbReference type="RefSeq" id="XP_018158946.1">
    <property type="nucleotide sequence ID" value="XM_018301096.1"/>
</dbReference>
<name>A0A1B7YEH2_COLHI</name>
<dbReference type="VEuPathDB" id="FungiDB:CH63R_06121"/>
<dbReference type="KEGG" id="chig:CH63R_06121"/>
<proteinExistence type="predicted"/>
<feature type="compositionally biased region" description="Basic and acidic residues" evidence="1">
    <location>
        <begin position="72"/>
        <end position="82"/>
    </location>
</feature>
<organism evidence="2 3">
    <name type="scientific">Colletotrichum higginsianum (strain IMI 349063)</name>
    <name type="common">Crucifer anthracnose fungus</name>
    <dbReference type="NCBI Taxonomy" id="759273"/>
    <lineage>
        <taxon>Eukaryota</taxon>
        <taxon>Fungi</taxon>
        <taxon>Dikarya</taxon>
        <taxon>Ascomycota</taxon>
        <taxon>Pezizomycotina</taxon>
        <taxon>Sordariomycetes</taxon>
        <taxon>Hypocreomycetidae</taxon>
        <taxon>Glomerellales</taxon>
        <taxon>Glomerellaceae</taxon>
        <taxon>Colletotrichum</taxon>
        <taxon>Colletotrichum destructivum species complex</taxon>
    </lineage>
</organism>
<sequence length="90" mass="9866">MVHDLYDKLRAASTLVASCTASSNTLSSRRFSFKYLGVKGDTTARDGAGAEGPTQTHYRSGPRPELSAGEDAYSRPRPEYPKRASRFPIK</sequence>
<dbReference type="Proteomes" id="UP000092177">
    <property type="component" value="Chromosome 4"/>
</dbReference>
<dbReference type="GeneID" id="28865203"/>
<keyword evidence="3" id="KW-1185">Reference proteome</keyword>
<evidence type="ECO:0000313" key="2">
    <source>
        <dbReference type="EMBL" id="OBR10429.1"/>
    </source>
</evidence>
<evidence type="ECO:0000313" key="3">
    <source>
        <dbReference type="Proteomes" id="UP000092177"/>
    </source>
</evidence>
<evidence type="ECO:0000256" key="1">
    <source>
        <dbReference type="SAM" id="MobiDB-lite"/>
    </source>
</evidence>
<dbReference type="EMBL" id="LTAN01000004">
    <property type="protein sequence ID" value="OBR10429.1"/>
    <property type="molecule type" value="Genomic_DNA"/>
</dbReference>
<accession>A0A1B7YEH2</accession>
<dbReference type="AlphaFoldDB" id="A0A1B7YEH2"/>
<comment type="caution">
    <text evidence="2">The sequence shown here is derived from an EMBL/GenBank/DDBJ whole genome shotgun (WGS) entry which is preliminary data.</text>
</comment>
<protein>
    <submittedName>
        <fullName evidence="2">Uncharacterized protein</fullName>
    </submittedName>
</protein>